<evidence type="ECO:0000313" key="1">
    <source>
        <dbReference type="EMBL" id="TRW71566.1"/>
    </source>
</evidence>
<reference evidence="1 2" key="1">
    <citation type="submission" date="2019-07" db="EMBL/GenBank/DDBJ databases">
        <title>Draft genome of 7 Lactococcus lactis strains isolated from an artisanal cheese production.</title>
        <authorList>
            <person name="Biolcati F."/>
            <person name="Bottero M.T."/>
            <person name="Dalmasso A."/>
            <person name="Mcauliffe O."/>
        </authorList>
    </citation>
    <scope>NUCLEOTIDE SEQUENCE [LARGE SCALE GENOMIC DNA]</scope>
    <source>
        <strain evidence="1 2">MRS45.2</strain>
    </source>
</reference>
<organism evidence="1 2">
    <name type="scientific">Lactococcus lactis</name>
    <dbReference type="NCBI Taxonomy" id="1358"/>
    <lineage>
        <taxon>Bacteria</taxon>
        <taxon>Bacillati</taxon>
        <taxon>Bacillota</taxon>
        <taxon>Bacilli</taxon>
        <taxon>Lactobacillales</taxon>
        <taxon>Streptococcaceae</taxon>
        <taxon>Lactococcus</taxon>
    </lineage>
</organism>
<dbReference type="EMBL" id="VJWV01000027">
    <property type="protein sequence ID" value="TRW71566.1"/>
    <property type="molecule type" value="Genomic_DNA"/>
</dbReference>
<evidence type="ECO:0000313" key="2">
    <source>
        <dbReference type="Proteomes" id="UP000317167"/>
    </source>
</evidence>
<dbReference type="AlphaFoldDB" id="A0A552YWE6"/>
<sequence length="73" mass="8445">MKVRQSLIWLSLIWKGVDRLTSFNVSIPQGERNSSVSRNIINQDIYDANKTEVRADESEFQSKVYEVEDGLLQ</sequence>
<protein>
    <submittedName>
        <fullName evidence="1">Uncharacterized protein</fullName>
    </submittedName>
</protein>
<gene>
    <name evidence="1" type="ORF">FNJ53_13325</name>
</gene>
<dbReference type="Proteomes" id="UP000317167">
    <property type="component" value="Unassembled WGS sequence"/>
</dbReference>
<comment type="caution">
    <text evidence="1">The sequence shown here is derived from an EMBL/GenBank/DDBJ whole genome shotgun (WGS) entry which is preliminary data.</text>
</comment>
<proteinExistence type="predicted"/>
<name>A0A552YWE6_9LACT</name>
<dbReference type="RefSeq" id="WP_050490610.1">
    <property type="nucleotide sequence ID" value="NZ_VJWV01000027.1"/>
</dbReference>
<accession>A0A552YWE6</accession>